<dbReference type="Proteomes" id="UP000182769">
    <property type="component" value="Unassembled WGS sequence"/>
</dbReference>
<protein>
    <recommendedName>
        <fullName evidence="3">Zn-ribbon motif protein</fullName>
    </recommendedName>
</protein>
<keyword evidence="2" id="KW-1185">Reference proteome</keyword>
<evidence type="ECO:0008006" key="3">
    <source>
        <dbReference type="Google" id="ProtNLM"/>
    </source>
</evidence>
<proteinExistence type="predicted"/>
<evidence type="ECO:0000313" key="2">
    <source>
        <dbReference type="Proteomes" id="UP000182769"/>
    </source>
</evidence>
<reference evidence="2" key="1">
    <citation type="submission" date="2015-08" db="EMBL/GenBank/DDBJ databases">
        <authorList>
            <person name="Varghese N."/>
        </authorList>
    </citation>
    <scope>NUCLEOTIDE SEQUENCE [LARGE SCALE GENOMIC DNA]</scope>
    <source>
        <strain evidence="2">JCM 18476</strain>
    </source>
</reference>
<organism evidence="1 2">
    <name type="scientific">Marinomonas fungiae</name>
    <dbReference type="NCBI Taxonomy" id="1137284"/>
    <lineage>
        <taxon>Bacteria</taxon>
        <taxon>Pseudomonadati</taxon>
        <taxon>Pseudomonadota</taxon>
        <taxon>Gammaproteobacteria</taxon>
        <taxon>Oceanospirillales</taxon>
        <taxon>Oceanospirillaceae</taxon>
        <taxon>Marinomonas</taxon>
    </lineage>
</organism>
<gene>
    <name evidence="1" type="ORF">Ga0061065_10647</name>
</gene>
<dbReference type="AlphaFoldDB" id="A0A0K6IMA9"/>
<sequence length="97" mass="11002">MGAELIDRHHEQDFMAKPNKKGPSKTVDIFCNACGAQLFKYRKGGKGALVKCFKERIVEDFTTMPCHCPNCEKEFARDTLVRGTPAFKFIGGKVWFK</sequence>
<evidence type="ECO:0000313" key="1">
    <source>
        <dbReference type="EMBL" id="CUB04228.1"/>
    </source>
</evidence>
<dbReference type="EMBL" id="CYHG01000006">
    <property type="protein sequence ID" value="CUB04228.1"/>
    <property type="molecule type" value="Genomic_DNA"/>
</dbReference>
<accession>A0A0K6IMA9</accession>
<dbReference type="STRING" id="1137284.GCA_001418205_02092"/>
<name>A0A0K6IMA9_9GAMM</name>